<name>A0A226E2X6_FOLCA</name>
<dbReference type="SUPFAM" id="SSF46938">
    <property type="entry name" value="CRAL/TRIO N-terminal domain"/>
    <property type="match status" value="1"/>
</dbReference>
<evidence type="ECO:0000313" key="3">
    <source>
        <dbReference type="EMBL" id="OXA51618.1"/>
    </source>
</evidence>
<dbReference type="SUPFAM" id="SSF52087">
    <property type="entry name" value="CRAL/TRIO domain"/>
    <property type="match status" value="1"/>
</dbReference>
<dbReference type="Pfam" id="PF00650">
    <property type="entry name" value="CRAL_TRIO"/>
    <property type="match status" value="1"/>
</dbReference>
<dbReference type="InterPro" id="IPR036273">
    <property type="entry name" value="CRAL/TRIO_N_dom_sf"/>
</dbReference>
<proteinExistence type="predicted"/>
<dbReference type="AlphaFoldDB" id="A0A226E2X6"/>
<dbReference type="OMA" id="WETHISA"/>
<dbReference type="InterPro" id="IPR001251">
    <property type="entry name" value="CRAL-TRIO_dom"/>
</dbReference>
<dbReference type="InterPro" id="IPR051064">
    <property type="entry name" value="SEC14/CRAL-TRIO_domain"/>
</dbReference>
<evidence type="ECO:0000259" key="2">
    <source>
        <dbReference type="PROSITE" id="PS50191"/>
    </source>
</evidence>
<evidence type="ECO:0000256" key="1">
    <source>
        <dbReference type="SAM" id="SignalP"/>
    </source>
</evidence>
<dbReference type="PROSITE" id="PS50191">
    <property type="entry name" value="CRAL_TRIO"/>
    <property type="match status" value="1"/>
</dbReference>
<dbReference type="Gene3D" id="3.40.525.10">
    <property type="entry name" value="CRAL-TRIO lipid binding domain"/>
    <property type="match status" value="1"/>
</dbReference>
<protein>
    <recommendedName>
        <fullName evidence="2">CRAL-TRIO domain-containing protein</fullName>
    </recommendedName>
</protein>
<accession>A0A226E2X6</accession>
<comment type="caution">
    <text evidence="3">The sequence shown here is derived from an EMBL/GenBank/DDBJ whole genome shotgun (WGS) entry which is preliminary data.</text>
</comment>
<dbReference type="EMBL" id="LNIX01000007">
    <property type="protein sequence ID" value="OXA51618.1"/>
    <property type="molecule type" value="Genomic_DNA"/>
</dbReference>
<dbReference type="SMART" id="SM00516">
    <property type="entry name" value="SEC14"/>
    <property type="match status" value="1"/>
</dbReference>
<dbReference type="InterPro" id="IPR036865">
    <property type="entry name" value="CRAL-TRIO_dom_sf"/>
</dbReference>
<gene>
    <name evidence="3" type="ORF">Fcan01_13525</name>
</gene>
<dbReference type="PANTHER" id="PTHR23324:SF83">
    <property type="entry name" value="SEC14-LIKE PROTEIN 2"/>
    <property type="match status" value="1"/>
</dbReference>
<keyword evidence="4" id="KW-1185">Reference proteome</keyword>
<reference evidence="3 4" key="1">
    <citation type="submission" date="2015-12" db="EMBL/GenBank/DDBJ databases">
        <title>The genome of Folsomia candida.</title>
        <authorList>
            <person name="Faddeeva A."/>
            <person name="Derks M.F."/>
            <person name="Anvar Y."/>
            <person name="Smit S."/>
            <person name="Van Straalen N."/>
            <person name="Roelofs D."/>
        </authorList>
    </citation>
    <scope>NUCLEOTIDE SEQUENCE [LARGE SCALE GENOMIC DNA]</scope>
    <source>
        <strain evidence="3 4">VU population</strain>
        <tissue evidence="3">Whole body</tissue>
    </source>
</reference>
<evidence type="ECO:0000313" key="4">
    <source>
        <dbReference type="Proteomes" id="UP000198287"/>
    </source>
</evidence>
<dbReference type="GO" id="GO:0005737">
    <property type="term" value="C:cytoplasm"/>
    <property type="evidence" value="ECO:0007669"/>
    <property type="project" value="TreeGrafter"/>
</dbReference>
<organism evidence="3 4">
    <name type="scientific">Folsomia candida</name>
    <name type="common">Springtail</name>
    <dbReference type="NCBI Taxonomy" id="158441"/>
    <lineage>
        <taxon>Eukaryota</taxon>
        <taxon>Metazoa</taxon>
        <taxon>Ecdysozoa</taxon>
        <taxon>Arthropoda</taxon>
        <taxon>Hexapoda</taxon>
        <taxon>Collembola</taxon>
        <taxon>Entomobryomorpha</taxon>
        <taxon>Isotomoidea</taxon>
        <taxon>Isotomidae</taxon>
        <taxon>Proisotominae</taxon>
        <taxon>Folsomia</taxon>
    </lineage>
</organism>
<dbReference type="PANTHER" id="PTHR23324">
    <property type="entry name" value="SEC14 RELATED PROTEIN"/>
    <property type="match status" value="1"/>
</dbReference>
<keyword evidence="1" id="KW-0732">Signal</keyword>
<feature type="domain" description="CRAL-TRIO" evidence="2">
    <location>
        <begin position="123"/>
        <end position="300"/>
    </location>
</feature>
<feature type="signal peptide" evidence="1">
    <location>
        <begin position="1"/>
        <end position="24"/>
    </location>
</feature>
<dbReference type="Proteomes" id="UP000198287">
    <property type="component" value="Unassembled WGS sequence"/>
</dbReference>
<sequence length="300" mass="34442">MVPSFRGILAVILYLSLCVFESGCISVWKDITLSQDEKHALDKFKTVMNGSLPHDYMEKDVFLIKWLRAKNLNIRGAEKMLRQVKSYLKPLHPWETHISALLALSSNSHLAFRKEYRMDTIADEDFGNLVYEYAYSTDGVDYEGRPVLALNAADWDIRRGILSGQKDHIIRWSLRAYEIGNRRVRELQNSGQNVTQFVMVCNFDGFNIIQHACLQCIDVIVNFLVTYENNFPGMADSIIAIKTPQTFDLVLRALTSVMSKETREAVKIWGPNRDEWQTNLLKQIPADQLDEEFGGTRNTL</sequence>
<dbReference type="OrthoDB" id="6682367at2759"/>
<feature type="chain" id="PRO_5012578761" description="CRAL-TRIO domain-containing protein" evidence="1">
    <location>
        <begin position="25"/>
        <end position="300"/>
    </location>
</feature>
<dbReference type="CDD" id="cd00170">
    <property type="entry name" value="SEC14"/>
    <property type="match status" value="1"/>
</dbReference>